<evidence type="ECO:0000313" key="3">
    <source>
        <dbReference type="EMBL" id="RPD66375.1"/>
    </source>
</evidence>
<name>A0A5C2SR84_9APHY</name>
<feature type="compositionally biased region" description="Basic and acidic residues" evidence="1">
    <location>
        <begin position="8"/>
        <end position="30"/>
    </location>
</feature>
<feature type="region of interest" description="Disordered" evidence="1">
    <location>
        <begin position="865"/>
        <end position="935"/>
    </location>
</feature>
<sequence>MDSWPGCSEERDASSQKEKRKGKAQDKRIEPWRYPVLDHGSIGAATLKRKNTRYEWSFAADNVSEVKLLASEGPVEVFPPTRPKPSRVSKVTSLQRAEQGAQFIRTYYPDVDIPAELIRAEIEEDERATRAWKSSDIFSGNLVDVCTIQLARKTMSFLAFPMGETNTQLNISPLVTRSKSKLDLQPKATPVYTFETPIRQIVTSSPTVEHGRAKRKKALISNATRDSFLGVRTMGSVTLFQLKASTFRNDTAETIPILTAQRSDLGDRQPADMSFLSSSSGPIGYIVNDIGDIYRSSVLEGKTLIERVHAREQSEQVLCRIAACPSRDRVVASFDTSASLLDFRVGKEKVYDLYTVSRPGTRLTFIDAPDDTRTVRLTSTDEILWLDDRNTRRPLLAVKHGREFDITLAARTYVLTKTPLTFLTSRRNSLVTVYDVSRTDQLVQSRSAPCMLPPILNADGAHGGYAFQPPTLSGSTHLSAFQLSERGSVSALHLDHLPVDVIPDDTPEPPRSVMWPADVEKLAQDADMMQANQGVLAGRAHSITDLQPAYQKLFVERKKESISAQSNAVFDTLERMPAFWQDTDVPVEHLLTTFDIALRSGAEPADASRNDWFTGSALDSAAGYRAWGQGRIPRKELARRSPWHLDVSPSIRRHVPEFAQDPEKTLENFVRYNLADGPDRTADSYRREAEARSQLALDLTLAADVFASQYPGQGAMTSFDEDMLNISLSTQAMSLRGDLEPAPVQFGFLRPTRSKDPSPRRDGTESDTNAETEDASKSSTPLGVRLLLQEWNIGTDPNNYTYHDPYGDTAEVGAPAAPRPTKQHARLESLQNAVPTPAPTQRPPTIATTAPRAPPVVVASQPLAPRKPLAAARTQDTIPAQSQRLMNGTSQPTDTWAAPPSSQEPLAATQVLPGPHGGRPSAAKKKSAKKRIGGF</sequence>
<gene>
    <name evidence="3" type="ORF">L227DRAFT_570262</name>
</gene>
<dbReference type="GO" id="GO:0001179">
    <property type="term" value="F:RNA polymerase I general transcription initiation factor binding"/>
    <property type="evidence" value="ECO:0007669"/>
    <property type="project" value="TreeGrafter"/>
</dbReference>
<dbReference type="GO" id="GO:0070860">
    <property type="term" value="C:RNA polymerase I core factor complex"/>
    <property type="evidence" value="ECO:0007669"/>
    <property type="project" value="TreeGrafter"/>
</dbReference>
<feature type="region of interest" description="Disordered" evidence="1">
    <location>
        <begin position="1"/>
        <end position="30"/>
    </location>
</feature>
<reference evidence="3" key="1">
    <citation type="journal article" date="2018" name="Genome Biol. Evol.">
        <title>Genomics and development of Lentinus tigrinus, a white-rot wood-decaying mushroom with dimorphic fruiting bodies.</title>
        <authorList>
            <person name="Wu B."/>
            <person name="Xu Z."/>
            <person name="Knudson A."/>
            <person name="Carlson A."/>
            <person name="Chen N."/>
            <person name="Kovaka S."/>
            <person name="LaButti K."/>
            <person name="Lipzen A."/>
            <person name="Pennachio C."/>
            <person name="Riley R."/>
            <person name="Schakwitz W."/>
            <person name="Umezawa K."/>
            <person name="Ohm R.A."/>
            <person name="Grigoriev I.V."/>
            <person name="Nagy L.G."/>
            <person name="Gibbons J."/>
            <person name="Hibbett D."/>
        </authorList>
    </citation>
    <scope>NUCLEOTIDE SEQUENCE [LARGE SCALE GENOMIC DNA]</scope>
    <source>
        <strain evidence="3">ALCF2SS1-6</strain>
    </source>
</reference>
<feature type="compositionally biased region" description="Basic residues" evidence="1">
    <location>
        <begin position="922"/>
        <end position="935"/>
    </location>
</feature>
<evidence type="ECO:0000313" key="4">
    <source>
        <dbReference type="Proteomes" id="UP000313359"/>
    </source>
</evidence>
<evidence type="ECO:0000259" key="2">
    <source>
        <dbReference type="Pfam" id="PF20639"/>
    </source>
</evidence>
<dbReference type="EMBL" id="ML122251">
    <property type="protein sequence ID" value="RPD66375.1"/>
    <property type="molecule type" value="Genomic_DNA"/>
</dbReference>
<organism evidence="3 4">
    <name type="scientific">Lentinus tigrinus ALCF2SS1-6</name>
    <dbReference type="NCBI Taxonomy" id="1328759"/>
    <lineage>
        <taxon>Eukaryota</taxon>
        <taxon>Fungi</taxon>
        <taxon>Dikarya</taxon>
        <taxon>Basidiomycota</taxon>
        <taxon>Agaricomycotina</taxon>
        <taxon>Agaricomycetes</taxon>
        <taxon>Polyporales</taxon>
        <taxon>Polyporaceae</taxon>
        <taxon>Lentinus</taxon>
    </lineage>
</organism>
<dbReference type="Proteomes" id="UP000313359">
    <property type="component" value="Unassembled WGS sequence"/>
</dbReference>
<dbReference type="InterPro" id="IPR019350">
    <property type="entry name" value="RNA_pol_I-sp_TIF_RRN6-like"/>
</dbReference>
<dbReference type="STRING" id="1328759.A0A5C2SR84"/>
<dbReference type="InterPro" id="IPR048536">
    <property type="entry name" value="Rrn6_K-rich"/>
</dbReference>
<accession>A0A5C2SR84</accession>
<dbReference type="PANTHER" id="PTHR28221">
    <property type="entry name" value="RNA POLYMERASE I-SPECIFIC TRANSCRIPTION INITIATION FACTOR RRN6"/>
    <property type="match status" value="1"/>
</dbReference>
<keyword evidence="4" id="KW-1185">Reference proteome</keyword>
<dbReference type="PANTHER" id="PTHR28221:SF2">
    <property type="entry name" value="RNA POLYMERASE I-SPECIFIC TRANSCRIPTION INITIATION FACTOR RRN6"/>
    <property type="match status" value="1"/>
</dbReference>
<feature type="region of interest" description="Disordered" evidence="1">
    <location>
        <begin position="746"/>
        <end position="781"/>
    </location>
</feature>
<proteinExistence type="predicted"/>
<dbReference type="GO" id="GO:0001163">
    <property type="term" value="F:RNA polymerase I transcription regulatory region sequence-specific DNA binding"/>
    <property type="evidence" value="ECO:0007669"/>
    <property type="project" value="TreeGrafter"/>
</dbReference>
<feature type="domain" description="RRN6 K-rich C-terminal" evidence="2">
    <location>
        <begin position="787"/>
        <end position="935"/>
    </location>
</feature>
<dbReference type="GO" id="GO:0042790">
    <property type="term" value="P:nucleolar large rRNA transcription by RNA polymerase I"/>
    <property type="evidence" value="ECO:0007669"/>
    <property type="project" value="TreeGrafter"/>
</dbReference>
<feature type="region of interest" description="Disordered" evidence="1">
    <location>
        <begin position="807"/>
        <end position="826"/>
    </location>
</feature>
<evidence type="ECO:0000256" key="1">
    <source>
        <dbReference type="SAM" id="MobiDB-lite"/>
    </source>
</evidence>
<dbReference type="AlphaFoldDB" id="A0A5C2SR84"/>
<feature type="compositionally biased region" description="Basic and acidic residues" evidence="1">
    <location>
        <begin position="753"/>
        <end position="764"/>
    </location>
</feature>
<protein>
    <recommendedName>
        <fullName evidence="2">RRN6 K-rich C-terminal domain-containing protein</fullName>
    </recommendedName>
</protein>
<dbReference type="Pfam" id="PF20639">
    <property type="entry name" value="Rrn6_K-rich"/>
    <property type="match status" value="1"/>
</dbReference>
<dbReference type="OrthoDB" id="2382881at2759"/>
<feature type="compositionally biased region" description="Polar residues" evidence="1">
    <location>
        <begin position="874"/>
        <end position="904"/>
    </location>
</feature>